<evidence type="ECO:0000313" key="4">
    <source>
        <dbReference type="EMBL" id="PYD40057.1"/>
    </source>
</evidence>
<dbReference type="RefSeq" id="WP_004944592.1">
    <property type="nucleotide sequence ID" value="NZ_CP053398.1"/>
</dbReference>
<reference evidence="4 5" key="1">
    <citation type="submission" date="2017-11" db="EMBL/GenBank/DDBJ databases">
        <title>Genome sequence of the oocydin A producing rhizobacterium Serratia plymuthica 4Rx5.</title>
        <authorList>
            <person name="Matilla M.A."/>
            <person name="Udaondo Z."/>
            <person name="Salmond G.P.C."/>
        </authorList>
    </citation>
    <scope>NUCLEOTIDE SEQUENCE [LARGE SCALE GENOMIC DNA]</scope>
    <source>
        <strain evidence="4 5">4Rx5</strain>
    </source>
</reference>
<dbReference type="OrthoDB" id="7903015at2"/>
<dbReference type="EMBL" id="PESE01000001">
    <property type="protein sequence ID" value="PYD40057.1"/>
    <property type="molecule type" value="Genomic_DNA"/>
</dbReference>
<evidence type="ECO:0000256" key="2">
    <source>
        <dbReference type="ARBA" id="ARBA00023033"/>
    </source>
</evidence>
<dbReference type="PANTHER" id="PTHR30137:SF8">
    <property type="entry name" value="BLR5498 PROTEIN"/>
    <property type="match status" value="1"/>
</dbReference>
<comment type="caution">
    <text evidence="4">The sequence shown here is derived from an EMBL/GenBank/DDBJ whole genome shotgun (WGS) entry which is preliminary data.</text>
</comment>
<keyword evidence="2" id="KW-0503">Monooxygenase</keyword>
<dbReference type="CDD" id="cd00347">
    <property type="entry name" value="Flavin_utilizing_monoxygenases"/>
    <property type="match status" value="1"/>
</dbReference>
<dbReference type="Gene3D" id="3.20.20.30">
    <property type="entry name" value="Luciferase-like domain"/>
    <property type="match status" value="1"/>
</dbReference>
<dbReference type="Proteomes" id="UP000248196">
    <property type="component" value="Unassembled WGS sequence"/>
</dbReference>
<accession>A0A318PKJ5</accession>
<protein>
    <submittedName>
        <fullName evidence="4">LLM class flavin-dependent oxidoreductase</fullName>
    </submittedName>
</protein>
<gene>
    <name evidence="4" type="ORF">CT690_01870</name>
</gene>
<dbReference type="GO" id="GO:0004497">
    <property type="term" value="F:monooxygenase activity"/>
    <property type="evidence" value="ECO:0007669"/>
    <property type="project" value="UniProtKB-KW"/>
</dbReference>
<organism evidence="4 5">
    <name type="scientific">Serratia plymuthica</name>
    <dbReference type="NCBI Taxonomy" id="82996"/>
    <lineage>
        <taxon>Bacteria</taxon>
        <taxon>Pseudomonadati</taxon>
        <taxon>Pseudomonadota</taxon>
        <taxon>Gammaproteobacteria</taxon>
        <taxon>Enterobacterales</taxon>
        <taxon>Yersiniaceae</taxon>
        <taxon>Serratia</taxon>
    </lineage>
</organism>
<dbReference type="GO" id="GO:0016705">
    <property type="term" value="F:oxidoreductase activity, acting on paired donors, with incorporation or reduction of molecular oxygen"/>
    <property type="evidence" value="ECO:0007669"/>
    <property type="project" value="InterPro"/>
</dbReference>
<sequence length="377" mass="43119">MNTLNQKLENFFSGYHTSETEARNGKPETDVSFSYLFFSDVRKDVSDRDKYRFARELVEFADQAGFESVCFPERHFYEFGSIYANNAIAAAYFAPLTKNVRLRSAAVTNTLHHPVEIVENWAMVDILSDGRVELGIGSGWNKADFILSPETYDDRAKIRDQRIPVIQQLWRGETVDFPGPGGELFPTVVYPRPIQKEVAIWYFSISEPGFRYAGLQGYNVFGMLHGIDLHEFGKYVSSYRSARAEAGLDPLSGRVTLMMHTFVHPDMEWVQRVVCEPFKAYIRSSIIPQMKARDKHFDNSQIDHILDYAYARFFKTGGIFGPLDECQKQIDLAVACGVNEIAFLQDFGMDYAAVKNALGYLQQLVDLNLKREKSFYE</sequence>
<name>A0A318PKJ5_SERPL</name>
<dbReference type="InterPro" id="IPR036661">
    <property type="entry name" value="Luciferase-like_sf"/>
</dbReference>
<evidence type="ECO:0000259" key="3">
    <source>
        <dbReference type="Pfam" id="PF00296"/>
    </source>
</evidence>
<keyword evidence="1" id="KW-0560">Oxidoreductase</keyword>
<dbReference type="NCBIfam" id="TIGR04020">
    <property type="entry name" value="seco_metab_LLM"/>
    <property type="match status" value="1"/>
</dbReference>
<proteinExistence type="predicted"/>
<dbReference type="PANTHER" id="PTHR30137">
    <property type="entry name" value="LUCIFERASE-LIKE MONOOXYGENASE"/>
    <property type="match status" value="1"/>
</dbReference>
<dbReference type="SUPFAM" id="SSF51679">
    <property type="entry name" value="Bacterial luciferase-like"/>
    <property type="match status" value="1"/>
</dbReference>
<dbReference type="AlphaFoldDB" id="A0A318PKJ5"/>
<evidence type="ECO:0000256" key="1">
    <source>
        <dbReference type="ARBA" id="ARBA00023002"/>
    </source>
</evidence>
<dbReference type="InterPro" id="IPR024011">
    <property type="entry name" value="Biosynth_lucif-like_mOase_dom"/>
</dbReference>
<dbReference type="InterPro" id="IPR011251">
    <property type="entry name" value="Luciferase-like_dom"/>
</dbReference>
<feature type="domain" description="Luciferase-like" evidence="3">
    <location>
        <begin position="33"/>
        <end position="296"/>
    </location>
</feature>
<dbReference type="InterPro" id="IPR050766">
    <property type="entry name" value="Bact_Lucif_Oxidored"/>
</dbReference>
<evidence type="ECO:0000313" key="5">
    <source>
        <dbReference type="Proteomes" id="UP000248196"/>
    </source>
</evidence>
<dbReference type="Pfam" id="PF00296">
    <property type="entry name" value="Bac_luciferase"/>
    <property type="match status" value="1"/>
</dbReference>
<dbReference type="GO" id="GO:0005829">
    <property type="term" value="C:cytosol"/>
    <property type="evidence" value="ECO:0007669"/>
    <property type="project" value="TreeGrafter"/>
</dbReference>